<dbReference type="InterPro" id="IPR016163">
    <property type="entry name" value="Ald_DH_C"/>
</dbReference>
<keyword evidence="2 4" id="KW-0560">Oxidoreductase</keyword>
<evidence type="ECO:0000256" key="4">
    <source>
        <dbReference type="PIRNR" id="PIRNR036492"/>
    </source>
</evidence>
<dbReference type="STRING" id="1302690.BUE76_04765"/>
<dbReference type="FunFam" id="3.40.309.10:FF:000003">
    <property type="entry name" value="Aldehyde dehydrogenase"/>
    <property type="match status" value="1"/>
</dbReference>
<gene>
    <name evidence="9" type="ORF">SAMN05444008_112175</name>
</gene>
<evidence type="ECO:0000256" key="3">
    <source>
        <dbReference type="ARBA" id="ARBA00023027"/>
    </source>
</evidence>
<sequence>MNDSLLHALRQNFQQGNSRSYAWRRQQLLNLKAALYRHEEAIYAALSADLKKSKEEAWITEIGFVLSEISYVLRHLKSWMQPQNVGTNLLNFPSKSYLLSEPLGVVLIIGPWNYPLQLVLAPLVGALAAGNCAVVKPSELAPATSAVLRQITASAFKENEVLLVEGEGAAVIPRMMEAFRFDHVFYTGSTQVGTIIYQLAAKQLVPVTLELGGKSPTVIEPDANLEVAARRIAVTKFSNAGQMCVAPDYLLVHQSVREPFVQHLKKAIDDFYVSEAVRDYHYGKVVNQRQFDRLLQYLQEGTVLYGGSYDAPTLHLSPTLLADVRPEAKVMQEEIFGPLLPVLTWSKEQEALDIIARNNNPLAFYVFTENDKKANWWMEQVPAGGGCINNVSFHLTNHNLPFGGRGNSGMGAYHGKYSFDTFSHKKGVLKTPTWFDPAFKYPPFKGKLNILKRFMR</sequence>
<dbReference type="InterPro" id="IPR016162">
    <property type="entry name" value="Ald_DH_N"/>
</dbReference>
<dbReference type="AlphaFoldDB" id="A0A1M5ESL5"/>
<dbReference type="PIRSF" id="PIRSF036492">
    <property type="entry name" value="ALDH"/>
    <property type="match status" value="1"/>
</dbReference>
<dbReference type="InterPro" id="IPR015590">
    <property type="entry name" value="Aldehyde_DH_dom"/>
</dbReference>
<dbReference type="PANTHER" id="PTHR43570:SF16">
    <property type="entry name" value="ALDEHYDE DEHYDROGENASE TYPE III, ISOFORM Q"/>
    <property type="match status" value="1"/>
</dbReference>
<name>A0A1M5ESL5_9BACT</name>
<dbReference type="Proteomes" id="UP000184368">
    <property type="component" value="Unassembled WGS sequence"/>
</dbReference>
<dbReference type="GO" id="GO:0006081">
    <property type="term" value="P:aldehyde metabolic process"/>
    <property type="evidence" value="ECO:0007669"/>
    <property type="project" value="InterPro"/>
</dbReference>
<evidence type="ECO:0000256" key="2">
    <source>
        <dbReference type="ARBA" id="ARBA00023002"/>
    </source>
</evidence>
<feature type="active site" evidence="5">
    <location>
        <position position="244"/>
    </location>
</feature>
<dbReference type="GO" id="GO:0005737">
    <property type="term" value="C:cytoplasm"/>
    <property type="evidence" value="ECO:0007669"/>
    <property type="project" value="TreeGrafter"/>
</dbReference>
<dbReference type="GO" id="GO:0004029">
    <property type="term" value="F:aldehyde dehydrogenase (NAD+) activity"/>
    <property type="evidence" value="ECO:0007669"/>
    <property type="project" value="TreeGrafter"/>
</dbReference>
<evidence type="ECO:0000313" key="9">
    <source>
        <dbReference type="EMBL" id="SHF82293.1"/>
    </source>
</evidence>
<evidence type="ECO:0000259" key="8">
    <source>
        <dbReference type="Pfam" id="PF00171"/>
    </source>
</evidence>
<organism evidence="9 10">
    <name type="scientific">Cnuella takakiae</name>
    <dbReference type="NCBI Taxonomy" id="1302690"/>
    <lineage>
        <taxon>Bacteria</taxon>
        <taxon>Pseudomonadati</taxon>
        <taxon>Bacteroidota</taxon>
        <taxon>Chitinophagia</taxon>
        <taxon>Chitinophagales</taxon>
        <taxon>Chitinophagaceae</taxon>
        <taxon>Cnuella</taxon>
    </lineage>
</organism>
<proteinExistence type="inferred from homology"/>
<dbReference type="Pfam" id="PF00171">
    <property type="entry name" value="Aldedh"/>
    <property type="match status" value="1"/>
</dbReference>
<dbReference type="EMBL" id="FQUO01000012">
    <property type="protein sequence ID" value="SHF82293.1"/>
    <property type="molecule type" value="Genomic_DNA"/>
</dbReference>
<evidence type="ECO:0000256" key="1">
    <source>
        <dbReference type="ARBA" id="ARBA00009986"/>
    </source>
</evidence>
<keyword evidence="10" id="KW-1185">Reference proteome</keyword>
<feature type="domain" description="Aldehyde dehydrogenase" evidence="8">
    <location>
        <begin position="10"/>
        <end position="426"/>
    </location>
</feature>
<keyword evidence="3" id="KW-0520">NAD</keyword>
<dbReference type="CDD" id="cd07136">
    <property type="entry name" value="ALDH_YwdH-P39616"/>
    <property type="match status" value="1"/>
</dbReference>
<dbReference type="SUPFAM" id="SSF53720">
    <property type="entry name" value="ALDH-like"/>
    <property type="match status" value="1"/>
</dbReference>
<dbReference type="OrthoDB" id="629320at2"/>
<dbReference type="InterPro" id="IPR029510">
    <property type="entry name" value="Ald_DH_CS_GLU"/>
</dbReference>
<feature type="active site" evidence="5 6">
    <location>
        <position position="210"/>
    </location>
</feature>
<dbReference type="PROSITE" id="PS00687">
    <property type="entry name" value="ALDEHYDE_DEHYDR_GLU"/>
    <property type="match status" value="1"/>
</dbReference>
<dbReference type="PROSITE" id="PS00070">
    <property type="entry name" value="ALDEHYDE_DEHYDR_CYS"/>
    <property type="match status" value="1"/>
</dbReference>
<dbReference type="InterPro" id="IPR012394">
    <property type="entry name" value="Aldehyde_DH_NAD(P)"/>
</dbReference>
<dbReference type="Gene3D" id="3.40.309.10">
    <property type="entry name" value="Aldehyde Dehydrogenase, Chain A, domain 2"/>
    <property type="match status" value="1"/>
</dbReference>
<accession>A0A1M5ESL5</accession>
<evidence type="ECO:0000256" key="6">
    <source>
        <dbReference type="PROSITE-ProRule" id="PRU10007"/>
    </source>
</evidence>
<evidence type="ECO:0000313" key="10">
    <source>
        <dbReference type="Proteomes" id="UP000184368"/>
    </source>
</evidence>
<protein>
    <recommendedName>
        <fullName evidence="4">Aldehyde dehydrogenase</fullName>
    </recommendedName>
</protein>
<dbReference type="InterPro" id="IPR016160">
    <property type="entry name" value="Ald_DH_CS_CYS"/>
</dbReference>
<dbReference type="FunFam" id="3.40.605.10:FF:000004">
    <property type="entry name" value="Aldehyde dehydrogenase"/>
    <property type="match status" value="1"/>
</dbReference>
<dbReference type="PANTHER" id="PTHR43570">
    <property type="entry name" value="ALDEHYDE DEHYDROGENASE"/>
    <property type="match status" value="1"/>
</dbReference>
<dbReference type="InterPro" id="IPR016161">
    <property type="entry name" value="Ald_DH/histidinol_DH"/>
</dbReference>
<evidence type="ECO:0000256" key="5">
    <source>
        <dbReference type="PIRSR" id="PIRSR036492-1"/>
    </source>
</evidence>
<comment type="similarity">
    <text evidence="1 4 7">Belongs to the aldehyde dehydrogenase family.</text>
</comment>
<evidence type="ECO:0000256" key="7">
    <source>
        <dbReference type="RuleBase" id="RU003345"/>
    </source>
</evidence>
<reference evidence="9 10" key="1">
    <citation type="submission" date="2016-11" db="EMBL/GenBank/DDBJ databases">
        <authorList>
            <person name="Jaros S."/>
            <person name="Januszkiewicz K."/>
            <person name="Wedrychowicz H."/>
        </authorList>
    </citation>
    <scope>NUCLEOTIDE SEQUENCE [LARGE SCALE GENOMIC DNA]</scope>
    <source>
        <strain evidence="9 10">DSM 26897</strain>
    </source>
</reference>
<dbReference type="RefSeq" id="WP_073045086.1">
    <property type="nucleotide sequence ID" value="NZ_FQUO01000012.1"/>
</dbReference>
<dbReference type="Gene3D" id="3.40.605.10">
    <property type="entry name" value="Aldehyde Dehydrogenase, Chain A, domain 1"/>
    <property type="match status" value="1"/>
</dbReference>